<sequence length="53" mass="5836">MHDDAHFHTEAGFSLPENYRIEDHETTFRVALAIFGCSFASATVLALQIAGLI</sequence>
<gene>
    <name evidence="2" type="ORF">HKX02_19670</name>
</gene>
<comment type="caution">
    <text evidence="2">The sequence shown here is derived from an EMBL/GenBank/DDBJ whole genome shotgun (WGS) entry which is preliminary data.</text>
</comment>
<keyword evidence="3" id="KW-1185">Reference proteome</keyword>
<dbReference type="EMBL" id="JABFCY010000014">
    <property type="protein sequence ID" value="NNU62456.1"/>
    <property type="molecule type" value="Genomic_DNA"/>
</dbReference>
<reference evidence="2 3" key="1">
    <citation type="submission" date="2020-05" db="EMBL/GenBank/DDBJ databases">
        <title>Draft Genome Sequence of Ochrobactrum soli Isolated from Stable Fly Gut.</title>
        <authorList>
            <person name="Pileggi M.T."/>
            <person name="Vazhakkala L.J."/>
            <person name="Wong C.N."/>
        </authorList>
    </citation>
    <scope>NUCLEOTIDE SEQUENCE [LARGE SCALE GENOMIC DNA]</scope>
    <source>
        <strain evidence="2 3">MTP-C0764</strain>
    </source>
</reference>
<evidence type="ECO:0000256" key="1">
    <source>
        <dbReference type="SAM" id="Phobius"/>
    </source>
</evidence>
<proteinExistence type="predicted"/>
<accession>A0A849KXT9</accession>
<dbReference type="AlphaFoldDB" id="A0A849KXT9"/>
<feature type="transmembrane region" description="Helical" evidence="1">
    <location>
        <begin position="30"/>
        <end position="50"/>
    </location>
</feature>
<evidence type="ECO:0000313" key="2">
    <source>
        <dbReference type="EMBL" id="NNU62456.1"/>
    </source>
</evidence>
<evidence type="ECO:0000313" key="3">
    <source>
        <dbReference type="Proteomes" id="UP000574931"/>
    </source>
</evidence>
<organism evidence="2 3">
    <name type="scientific">Ochrobactrum soli</name>
    <dbReference type="NCBI Taxonomy" id="2448455"/>
    <lineage>
        <taxon>Bacteria</taxon>
        <taxon>Pseudomonadati</taxon>
        <taxon>Pseudomonadota</taxon>
        <taxon>Alphaproteobacteria</taxon>
        <taxon>Hyphomicrobiales</taxon>
        <taxon>Brucellaceae</taxon>
        <taxon>Brucella/Ochrobactrum group</taxon>
        <taxon>Ochrobactrum</taxon>
    </lineage>
</organism>
<name>A0A849KXT9_9HYPH</name>
<keyword evidence="1" id="KW-0812">Transmembrane</keyword>
<protein>
    <submittedName>
        <fullName evidence="2">Uncharacterized protein</fullName>
    </submittedName>
</protein>
<keyword evidence="1" id="KW-0472">Membrane</keyword>
<dbReference type="Proteomes" id="UP000574931">
    <property type="component" value="Unassembled WGS sequence"/>
</dbReference>
<dbReference type="RefSeq" id="WP_171318905.1">
    <property type="nucleotide sequence ID" value="NZ_JABFCY010000014.1"/>
</dbReference>
<keyword evidence="1" id="KW-1133">Transmembrane helix</keyword>